<dbReference type="HOGENOM" id="CLU_2596556_0_0_1"/>
<gene>
    <name evidence="2" type="ORF">JAAARDRAFT_69045</name>
</gene>
<dbReference type="Proteomes" id="UP000027265">
    <property type="component" value="Unassembled WGS sequence"/>
</dbReference>
<protein>
    <submittedName>
        <fullName evidence="2">Uncharacterized protein</fullName>
    </submittedName>
</protein>
<feature type="non-terminal residue" evidence="2">
    <location>
        <position position="80"/>
    </location>
</feature>
<name>A0A067PUS2_9AGAM</name>
<feature type="region of interest" description="Disordered" evidence="1">
    <location>
        <begin position="59"/>
        <end position="80"/>
    </location>
</feature>
<keyword evidence="3" id="KW-1185">Reference proteome</keyword>
<reference evidence="3" key="1">
    <citation type="journal article" date="2014" name="Proc. Natl. Acad. Sci. U.S.A.">
        <title>Extensive sampling of basidiomycete genomes demonstrates inadequacy of the white-rot/brown-rot paradigm for wood decay fungi.</title>
        <authorList>
            <person name="Riley R."/>
            <person name="Salamov A.A."/>
            <person name="Brown D.W."/>
            <person name="Nagy L.G."/>
            <person name="Floudas D."/>
            <person name="Held B.W."/>
            <person name="Levasseur A."/>
            <person name="Lombard V."/>
            <person name="Morin E."/>
            <person name="Otillar R."/>
            <person name="Lindquist E.A."/>
            <person name="Sun H."/>
            <person name="LaButti K.M."/>
            <person name="Schmutz J."/>
            <person name="Jabbour D."/>
            <person name="Luo H."/>
            <person name="Baker S.E."/>
            <person name="Pisabarro A.G."/>
            <person name="Walton J.D."/>
            <person name="Blanchette R.A."/>
            <person name="Henrissat B."/>
            <person name="Martin F."/>
            <person name="Cullen D."/>
            <person name="Hibbett D.S."/>
            <person name="Grigoriev I.V."/>
        </authorList>
    </citation>
    <scope>NUCLEOTIDE SEQUENCE [LARGE SCALE GENOMIC DNA]</scope>
    <source>
        <strain evidence="3">MUCL 33604</strain>
    </source>
</reference>
<sequence length="80" mass="9147">MGKIMSPLVGLLKDLLIKVRSIIVVDLSTSMRNDEGVMLPVVRTIIRVTRLEMKRVQDWRGEPTSSYDEERQPESDHSHG</sequence>
<evidence type="ECO:0000313" key="2">
    <source>
        <dbReference type="EMBL" id="KDQ58573.1"/>
    </source>
</evidence>
<dbReference type="EMBL" id="KL197717">
    <property type="protein sequence ID" value="KDQ58573.1"/>
    <property type="molecule type" value="Genomic_DNA"/>
</dbReference>
<organism evidence="2 3">
    <name type="scientific">Jaapia argillacea MUCL 33604</name>
    <dbReference type="NCBI Taxonomy" id="933084"/>
    <lineage>
        <taxon>Eukaryota</taxon>
        <taxon>Fungi</taxon>
        <taxon>Dikarya</taxon>
        <taxon>Basidiomycota</taxon>
        <taxon>Agaricomycotina</taxon>
        <taxon>Agaricomycetes</taxon>
        <taxon>Agaricomycetidae</taxon>
        <taxon>Jaapiales</taxon>
        <taxon>Jaapiaceae</taxon>
        <taxon>Jaapia</taxon>
    </lineage>
</organism>
<dbReference type="InParanoid" id="A0A067PUS2"/>
<feature type="compositionally biased region" description="Basic and acidic residues" evidence="1">
    <location>
        <begin position="68"/>
        <end position="80"/>
    </location>
</feature>
<accession>A0A067PUS2</accession>
<dbReference type="AlphaFoldDB" id="A0A067PUS2"/>
<proteinExistence type="predicted"/>
<evidence type="ECO:0000256" key="1">
    <source>
        <dbReference type="SAM" id="MobiDB-lite"/>
    </source>
</evidence>
<evidence type="ECO:0000313" key="3">
    <source>
        <dbReference type="Proteomes" id="UP000027265"/>
    </source>
</evidence>